<protein>
    <submittedName>
        <fullName evidence="2">Uncharacterized protein</fullName>
    </submittedName>
</protein>
<name>A0A0A9DNX9_ARUDO</name>
<accession>A0A0A9DNX9</accession>
<dbReference type="EMBL" id="GBRH01212428">
    <property type="protein sequence ID" value="JAD85467.1"/>
    <property type="molecule type" value="Transcribed_RNA"/>
</dbReference>
<dbReference type="AlphaFoldDB" id="A0A0A9DNX9"/>
<evidence type="ECO:0000256" key="1">
    <source>
        <dbReference type="SAM" id="MobiDB-lite"/>
    </source>
</evidence>
<proteinExistence type="predicted"/>
<sequence length="99" mass="11068">MAVICAGPGIVVDLDDHPRRHLAEVSLMTGSSDHHTLKRHLQTRVRELVVRQGQASGQRSRGNQGKKKARQHEESKKRRPLVGGVLHLRRTTVLLSTLL</sequence>
<evidence type="ECO:0000313" key="2">
    <source>
        <dbReference type="EMBL" id="JAD85467.1"/>
    </source>
</evidence>
<feature type="region of interest" description="Disordered" evidence="1">
    <location>
        <begin position="50"/>
        <end position="83"/>
    </location>
</feature>
<reference evidence="2" key="1">
    <citation type="submission" date="2014-09" db="EMBL/GenBank/DDBJ databases">
        <authorList>
            <person name="Magalhaes I.L.F."/>
            <person name="Oliveira U."/>
            <person name="Santos F.R."/>
            <person name="Vidigal T.H.D.A."/>
            <person name="Brescovit A.D."/>
            <person name="Santos A.J."/>
        </authorList>
    </citation>
    <scope>NUCLEOTIDE SEQUENCE</scope>
    <source>
        <tissue evidence="2">Shoot tissue taken approximately 20 cm above the soil surface</tissue>
    </source>
</reference>
<organism evidence="2">
    <name type="scientific">Arundo donax</name>
    <name type="common">Giant reed</name>
    <name type="synonym">Donax arundinaceus</name>
    <dbReference type="NCBI Taxonomy" id="35708"/>
    <lineage>
        <taxon>Eukaryota</taxon>
        <taxon>Viridiplantae</taxon>
        <taxon>Streptophyta</taxon>
        <taxon>Embryophyta</taxon>
        <taxon>Tracheophyta</taxon>
        <taxon>Spermatophyta</taxon>
        <taxon>Magnoliopsida</taxon>
        <taxon>Liliopsida</taxon>
        <taxon>Poales</taxon>
        <taxon>Poaceae</taxon>
        <taxon>PACMAD clade</taxon>
        <taxon>Arundinoideae</taxon>
        <taxon>Arundineae</taxon>
        <taxon>Arundo</taxon>
    </lineage>
</organism>
<reference evidence="2" key="2">
    <citation type="journal article" date="2015" name="Data Brief">
        <title>Shoot transcriptome of the giant reed, Arundo donax.</title>
        <authorList>
            <person name="Barrero R.A."/>
            <person name="Guerrero F.D."/>
            <person name="Moolhuijzen P."/>
            <person name="Goolsby J.A."/>
            <person name="Tidwell J."/>
            <person name="Bellgard S.E."/>
            <person name="Bellgard M.I."/>
        </authorList>
    </citation>
    <scope>NUCLEOTIDE SEQUENCE</scope>
    <source>
        <tissue evidence="2">Shoot tissue taken approximately 20 cm above the soil surface</tissue>
    </source>
</reference>
<feature type="compositionally biased region" description="Polar residues" evidence="1">
    <location>
        <begin position="53"/>
        <end position="63"/>
    </location>
</feature>